<keyword evidence="1" id="KW-0812">Transmembrane</keyword>
<dbReference type="Proteomes" id="UP000554482">
    <property type="component" value="Unassembled WGS sequence"/>
</dbReference>
<comment type="caution">
    <text evidence="2">The sequence shown here is derived from an EMBL/GenBank/DDBJ whole genome shotgun (WGS) entry which is preliminary data.</text>
</comment>
<organism evidence="2 3">
    <name type="scientific">Thalictrum thalictroides</name>
    <name type="common">Rue-anemone</name>
    <name type="synonym">Anemone thalictroides</name>
    <dbReference type="NCBI Taxonomy" id="46969"/>
    <lineage>
        <taxon>Eukaryota</taxon>
        <taxon>Viridiplantae</taxon>
        <taxon>Streptophyta</taxon>
        <taxon>Embryophyta</taxon>
        <taxon>Tracheophyta</taxon>
        <taxon>Spermatophyta</taxon>
        <taxon>Magnoliopsida</taxon>
        <taxon>Ranunculales</taxon>
        <taxon>Ranunculaceae</taxon>
        <taxon>Thalictroideae</taxon>
        <taxon>Thalictrum</taxon>
    </lineage>
</organism>
<proteinExistence type="predicted"/>
<dbReference type="AlphaFoldDB" id="A0A7J6WVU5"/>
<accession>A0A7J6WVU5</accession>
<protein>
    <recommendedName>
        <fullName evidence="4">Transmembrane protein</fullName>
    </recommendedName>
</protein>
<gene>
    <name evidence="2" type="ORF">FRX31_008870</name>
</gene>
<name>A0A7J6WVU5_THATH</name>
<keyword evidence="3" id="KW-1185">Reference proteome</keyword>
<evidence type="ECO:0000313" key="2">
    <source>
        <dbReference type="EMBL" id="KAF5201544.1"/>
    </source>
</evidence>
<keyword evidence="1" id="KW-0472">Membrane</keyword>
<reference evidence="2 3" key="1">
    <citation type="submission" date="2020-06" db="EMBL/GenBank/DDBJ databases">
        <title>Transcriptomic and genomic resources for Thalictrum thalictroides and T. hernandezii: Facilitating candidate gene discovery in an emerging model plant lineage.</title>
        <authorList>
            <person name="Arias T."/>
            <person name="Riano-Pachon D.M."/>
            <person name="Di Stilio V.S."/>
        </authorList>
    </citation>
    <scope>NUCLEOTIDE SEQUENCE [LARGE SCALE GENOMIC DNA]</scope>
    <source>
        <strain evidence="3">cv. WT478/WT964</strain>
        <tissue evidence="2">Leaves</tissue>
    </source>
</reference>
<sequence length="281" mass="32830">MKTKELVKLVGFLIVVILTCVVEKVHLAKVLRLLFIALFLIIPSANVVDVLVSKDKSTKRLIHKFGLTIDFVDMIFVASIMTLEIIKFFDEKCSKTNVFKTITSVDHFGLALLGLIHMIIIAREWCNDMPEDTTNNMELRQWELEDQLYIALTERDIARREVMIAYGRCSSRRTQENGGSHRRGGVWDLRLRRNRFEWEDEHFRHLMTLLTGYVVEDGEDMWRWKEGKHGVFSVRSMYKLLREQSSMHNQVTNVIFPASLIWNQNMPAKIMECTYLLNCIS</sequence>
<feature type="transmembrane region" description="Helical" evidence="1">
    <location>
        <begin position="65"/>
        <end position="86"/>
    </location>
</feature>
<evidence type="ECO:0000313" key="3">
    <source>
        <dbReference type="Proteomes" id="UP000554482"/>
    </source>
</evidence>
<evidence type="ECO:0008006" key="4">
    <source>
        <dbReference type="Google" id="ProtNLM"/>
    </source>
</evidence>
<evidence type="ECO:0000256" key="1">
    <source>
        <dbReference type="SAM" id="Phobius"/>
    </source>
</evidence>
<dbReference type="EMBL" id="JABWDY010009277">
    <property type="protein sequence ID" value="KAF5201544.1"/>
    <property type="molecule type" value="Genomic_DNA"/>
</dbReference>
<feature type="transmembrane region" description="Helical" evidence="1">
    <location>
        <begin position="98"/>
        <end position="120"/>
    </location>
</feature>
<feature type="transmembrane region" description="Helical" evidence="1">
    <location>
        <begin position="33"/>
        <end position="53"/>
    </location>
</feature>
<keyword evidence="1" id="KW-1133">Transmembrane helix</keyword>